<dbReference type="PROSITE" id="PS51186">
    <property type="entry name" value="GNAT"/>
    <property type="match status" value="1"/>
</dbReference>
<name>A0ABT6WX00_9ACTN</name>
<dbReference type="InterPro" id="IPR017255">
    <property type="entry name" value="AcTrfase_GNAT_prd"/>
</dbReference>
<comment type="caution">
    <text evidence="4">The sequence shown here is derived from an EMBL/GenBank/DDBJ whole genome shotgun (WGS) entry which is preliminary data.</text>
</comment>
<evidence type="ECO:0000259" key="3">
    <source>
        <dbReference type="PROSITE" id="PS51186"/>
    </source>
</evidence>
<evidence type="ECO:0000313" key="5">
    <source>
        <dbReference type="Proteomes" id="UP001241758"/>
    </source>
</evidence>
<dbReference type="RefSeq" id="WP_282765463.1">
    <property type="nucleotide sequence ID" value="NZ_JASCTH010000030.1"/>
</dbReference>
<gene>
    <name evidence="4" type="ORF">QLQ12_36720</name>
</gene>
<dbReference type="PANTHER" id="PTHR43877">
    <property type="entry name" value="AMINOALKYLPHOSPHONATE N-ACETYLTRANSFERASE-RELATED-RELATED"/>
    <property type="match status" value="1"/>
</dbReference>
<evidence type="ECO:0000256" key="1">
    <source>
        <dbReference type="ARBA" id="ARBA00022679"/>
    </source>
</evidence>
<dbReference type="Gene3D" id="3.40.630.30">
    <property type="match status" value="1"/>
</dbReference>
<dbReference type="InterPro" id="IPR050832">
    <property type="entry name" value="Bact_Acetyltransf"/>
</dbReference>
<keyword evidence="5" id="KW-1185">Reference proteome</keyword>
<keyword evidence="1" id="KW-0808">Transferase</keyword>
<proteinExistence type="predicted"/>
<dbReference type="PIRSF" id="PIRSF037663">
    <property type="entry name" value="Acetyltransf_GNAT_prd"/>
    <property type="match status" value="1"/>
</dbReference>
<dbReference type="InterPro" id="IPR000182">
    <property type="entry name" value="GNAT_dom"/>
</dbReference>
<dbReference type="Pfam" id="PF00583">
    <property type="entry name" value="Acetyltransf_1"/>
    <property type="match status" value="1"/>
</dbReference>
<accession>A0ABT6WX00</accession>
<organism evidence="4 5">
    <name type="scientific">Actinoplanes sandaracinus</name>
    <dbReference type="NCBI Taxonomy" id="3045177"/>
    <lineage>
        <taxon>Bacteria</taxon>
        <taxon>Bacillati</taxon>
        <taxon>Actinomycetota</taxon>
        <taxon>Actinomycetes</taxon>
        <taxon>Micromonosporales</taxon>
        <taxon>Micromonosporaceae</taxon>
        <taxon>Actinoplanes</taxon>
    </lineage>
</organism>
<dbReference type="CDD" id="cd04301">
    <property type="entry name" value="NAT_SF"/>
    <property type="match status" value="1"/>
</dbReference>
<feature type="domain" description="N-acetyltransferase" evidence="3">
    <location>
        <begin position="3"/>
        <end position="147"/>
    </location>
</feature>
<keyword evidence="2" id="KW-0012">Acyltransferase</keyword>
<dbReference type="EMBL" id="JASCTH010000030">
    <property type="protein sequence ID" value="MDI6104150.1"/>
    <property type="molecule type" value="Genomic_DNA"/>
</dbReference>
<dbReference type="Proteomes" id="UP001241758">
    <property type="component" value="Unassembled WGS sequence"/>
</dbReference>
<dbReference type="InterPro" id="IPR016181">
    <property type="entry name" value="Acyl_CoA_acyltransferase"/>
</dbReference>
<sequence length="149" mass="16073">MEWELRPARPADYDDIIAVVDDWWGREIAGSLPRLFLDHFHRTSLIARDHDGVLTGFIIGVLSPSQPGRAYIHFVGVAPAARGSGLGRRLYEAFFALARAGGCSRVGAITAPVNTGSIAFHQSMGFTVTGPVVGYDGPGKDMMVFDQAL</sequence>
<protein>
    <submittedName>
        <fullName evidence="4">GNAT family N-acetyltransferase</fullName>
    </submittedName>
</protein>
<evidence type="ECO:0000256" key="2">
    <source>
        <dbReference type="ARBA" id="ARBA00023315"/>
    </source>
</evidence>
<dbReference type="SUPFAM" id="SSF55729">
    <property type="entry name" value="Acyl-CoA N-acyltransferases (Nat)"/>
    <property type="match status" value="1"/>
</dbReference>
<reference evidence="4 5" key="1">
    <citation type="submission" date="2023-05" db="EMBL/GenBank/DDBJ databases">
        <title>Actinoplanes sp. NEAU-A12 genome sequencing.</title>
        <authorList>
            <person name="Wang Z.-S."/>
        </authorList>
    </citation>
    <scope>NUCLEOTIDE SEQUENCE [LARGE SCALE GENOMIC DNA]</scope>
    <source>
        <strain evidence="4 5">NEAU-A12</strain>
    </source>
</reference>
<evidence type="ECO:0000313" key="4">
    <source>
        <dbReference type="EMBL" id="MDI6104150.1"/>
    </source>
</evidence>